<dbReference type="PANTHER" id="PTHR10963">
    <property type="entry name" value="GLYCOSYL HYDROLASE-RELATED"/>
    <property type="match status" value="1"/>
</dbReference>
<keyword evidence="5" id="KW-0326">Glycosidase</keyword>
<evidence type="ECO:0000256" key="2">
    <source>
        <dbReference type="ARBA" id="ARBA00006865"/>
    </source>
</evidence>
<evidence type="ECO:0000256" key="1">
    <source>
        <dbReference type="ARBA" id="ARBA00000124"/>
    </source>
</evidence>
<dbReference type="PANTHER" id="PTHR10963:SF24">
    <property type="entry name" value="GLYCOSIDASE C21B10.07-RELATED"/>
    <property type="match status" value="1"/>
</dbReference>
<dbReference type="PROSITE" id="PS51762">
    <property type="entry name" value="GH16_2"/>
    <property type="match status" value="1"/>
</dbReference>
<comment type="caution">
    <text evidence="8">The sequence shown here is derived from an EMBL/GenBank/DDBJ whole genome shotgun (WGS) entry which is preliminary data.</text>
</comment>
<sequence length="456" mass="47924">MRFSSFIASSALVGSSIAGYAIKDDYSPENFFSMFDFFTDVDPTNGFVDYVDAATANSSSLIDVSDGKVYMGVDYSSSSSDGRASVRISSTAAYDEGLVILDLEHFPGGICGTWPAFWMLGEGEWPAGGEIDILEGTNSQVANQMTLHTAQGCSIASTGAMAGSVSSTNCYAHATEDNTGCAIHDSEANTFSTFNQDKGGVFATELDPTNNKIQVWYFERSSIPSDITNGSPDPTSWGQPRALFQGGCEVSSHFKKMNIILDTTFCGDWAGNTWSTDETCSAKASTCDDYVQNNPEAFKDAYWSINSLKVYSNDGSTGGSSSSAGGYGSTPLTPAVGQTTPVATPIPVSTPYGYNTPAVPAVSDALTPLYPAGNNSDILATGSVRSKTTVYVTVTPGATPAATPTAAEAAADWQPGEPIPYSMFANGVGTTVETGTPNKVAHMMAHKKRAHGAWKK</sequence>
<dbReference type="Proteomes" id="UP000034182">
    <property type="component" value="Unassembled WGS sequence"/>
</dbReference>
<evidence type="ECO:0000256" key="6">
    <source>
        <dbReference type="SAM" id="MobiDB-lite"/>
    </source>
</evidence>
<name>A0A0G2EMR2_9PEZI</name>
<dbReference type="Gene3D" id="2.60.120.200">
    <property type="match status" value="1"/>
</dbReference>
<feature type="domain" description="GH16" evidence="7">
    <location>
        <begin position="15"/>
        <end position="278"/>
    </location>
</feature>
<dbReference type="GO" id="GO:0009251">
    <property type="term" value="P:glucan catabolic process"/>
    <property type="evidence" value="ECO:0007669"/>
    <property type="project" value="TreeGrafter"/>
</dbReference>
<evidence type="ECO:0000259" key="7">
    <source>
        <dbReference type="PROSITE" id="PS51762"/>
    </source>
</evidence>
<dbReference type="Pfam" id="PF26113">
    <property type="entry name" value="GH16_XgeA"/>
    <property type="match status" value="1"/>
</dbReference>
<comment type="similarity">
    <text evidence="2">Belongs to the glycosyl hydrolase 16 family.</text>
</comment>
<evidence type="ECO:0000256" key="4">
    <source>
        <dbReference type="ARBA" id="ARBA00022801"/>
    </source>
</evidence>
<dbReference type="EMBL" id="LAQI01000065">
    <property type="protein sequence ID" value="KKY23624.1"/>
    <property type="molecule type" value="Genomic_DNA"/>
</dbReference>
<dbReference type="InterPro" id="IPR050546">
    <property type="entry name" value="Glycosyl_Hydrlase_16"/>
</dbReference>
<dbReference type="GO" id="GO:0052861">
    <property type="term" value="F:endo-1,3(4)-beta-glucanase activity"/>
    <property type="evidence" value="ECO:0007669"/>
    <property type="project" value="UniProtKB-EC"/>
</dbReference>
<reference evidence="8 9" key="2">
    <citation type="submission" date="2015-05" db="EMBL/GenBank/DDBJ databases">
        <title>Distinctive expansion of gene families associated with plant cell wall degradation and secondary metabolism in the genomes of grapevine trunk pathogens.</title>
        <authorList>
            <person name="Lawrence D.P."/>
            <person name="Travadon R."/>
            <person name="Rolshausen P.E."/>
            <person name="Baumgartner K."/>
        </authorList>
    </citation>
    <scope>NUCLEOTIDE SEQUENCE [LARGE SCALE GENOMIC DNA]</scope>
    <source>
        <strain evidence="8">DS831</strain>
    </source>
</reference>
<gene>
    <name evidence="8" type="ORF">UCDDS831_g02845</name>
</gene>
<dbReference type="SUPFAM" id="SSF49899">
    <property type="entry name" value="Concanavalin A-like lectins/glucanases"/>
    <property type="match status" value="1"/>
</dbReference>
<evidence type="ECO:0000313" key="9">
    <source>
        <dbReference type="Proteomes" id="UP000034182"/>
    </source>
</evidence>
<evidence type="ECO:0000256" key="3">
    <source>
        <dbReference type="ARBA" id="ARBA00012599"/>
    </source>
</evidence>
<dbReference type="InterPro" id="IPR013320">
    <property type="entry name" value="ConA-like_dom_sf"/>
</dbReference>
<comment type="catalytic activity">
    <reaction evidence="1">
        <text>Endohydrolysis of (1-&gt;3)- or (1-&gt;4)-linkages in beta-D-glucans when the glucose residue whose reducing group is involved in the linkage to be hydrolyzed is itself substituted at C-3.</text>
        <dbReference type="EC" id="3.2.1.6"/>
    </reaction>
</comment>
<dbReference type="FunFam" id="2.60.120.200:FF:000114">
    <property type="entry name" value="Probable endo-1,3(4)-beta-glucanase NFIA_089530"/>
    <property type="match status" value="1"/>
</dbReference>
<evidence type="ECO:0000313" key="8">
    <source>
        <dbReference type="EMBL" id="KKY23624.1"/>
    </source>
</evidence>
<reference evidence="8 9" key="1">
    <citation type="submission" date="2015-03" db="EMBL/GenBank/DDBJ databases">
        <authorList>
            <person name="Morales-Cruz A."/>
            <person name="Amrine K.C."/>
            <person name="Cantu D."/>
        </authorList>
    </citation>
    <scope>NUCLEOTIDE SEQUENCE [LARGE SCALE GENOMIC DNA]</scope>
    <source>
        <strain evidence="8">DS831</strain>
    </source>
</reference>
<evidence type="ECO:0000256" key="5">
    <source>
        <dbReference type="ARBA" id="ARBA00023295"/>
    </source>
</evidence>
<dbReference type="AlphaFoldDB" id="A0A0G2EMR2"/>
<feature type="region of interest" description="Disordered" evidence="6">
    <location>
        <begin position="319"/>
        <end position="338"/>
    </location>
</feature>
<dbReference type="EC" id="3.2.1.6" evidence="3"/>
<dbReference type="InterPro" id="IPR000757">
    <property type="entry name" value="Beta-glucanase-like"/>
</dbReference>
<accession>A0A0G2EMR2</accession>
<dbReference type="CDD" id="cd02181">
    <property type="entry name" value="GH16_fungal_Lam16A_glucanase"/>
    <property type="match status" value="1"/>
</dbReference>
<keyword evidence="4" id="KW-0378">Hydrolase</keyword>
<organism evidence="8 9">
    <name type="scientific">Diplodia seriata</name>
    <dbReference type="NCBI Taxonomy" id="420778"/>
    <lineage>
        <taxon>Eukaryota</taxon>
        <taxon>Fungi</taxon>
        <taxon>Dikarya</taxon>
        <taxon>Ascomycota</taxon>
        <taxon>Pezizomycotina</taxon>
        <taxon>Dothideomycetes</taxon>
        <taxon>Dothideomycetes incertae sedis</taxon>
        <taxon>Botryosphaeriales</taxon>
        <taxon>Botryosphaeriaceae</taxon>
        <taxon>Diplodia</taxon>
    </lineage>
</organism>
<proteinExistence type="inferred from homology"/>
<protein>
    <recommendedName>
        <fullName evidence="3">endo-1,3(4)-beta-glucanase</fullName>
        <ecNumber evidence="3">3.2.1.6</ecNumber>
    </recommendedName>
</protein>